<dbReference type="InterPro" id="IPR009057">
    <property type="entry name" value="Homeodomain-like_sf"/>
</dbReference>
<protein>
    <recommendedName>
        <fullName evidence="3">DUF433 domain-containing protein</fullName>
    </recommendedName>
</protein>
<dbReference type="Gene3D" id="1.10.10.10">
    <property type="entry name" value="Winged helix-like DNA-binding domain superfamily/Winged helix DNA-binding domain"/>
    <property type="match status" value="1"/>
</dbReference>
<dbReference type="EMBL" id="AQPN01000114">
    <property type="protein sequence ID" value="EOR93447.1"/>
    <property type="molecule type" value="Genomic_DNA"/>
</dbReference>
<proteinExistence type="predicted"/>
<organism evidence="1 2">
    <name type="scientific">Arcticibacter svalbardensis MN12-7</name>
    <dbReference type="NCBI Taxonomy" id="1150600"/>
    <lineage>
        <taxon>Bacteria</taxon>
        <taxon>Pseudomonadati</taxon>
        <taxon>Bacteroidota</taxon>
        <taxon>Sphingobacteriia</taxon>
        <taxon>Sphingobacteriales</taxon>
        <taxon>Sphingobacteriaceae</taxon>
        <taxon>Arcticibacter</taxon>
    </lineage>
</organism>
<dbReference type="InterPro" id="IPR036388">
    <property type="entry name" value="WH-like_DNA-bd_sf"/>
</dbReference>
<evidence type="ECO:0008006" key="3">
    <source>
        <dbReference type="Google" id="ProtNLM"/>
    </source>
</evidence>
<sequence>MEFLSAGETHKEILKQYPSLELEDIMACLRFATELMNHHFINKQAFA</sequence>
<dbReference type="Pfam" id="PF04255">
    <property type="entry name" value="DUF433"/>
    <property type="match status" value="1"/>
</dbReference>
<dbReference type="SUPFAM" id="SSF46689">
    <property type="entry name" value="Homeodomain-like"/>
    <property type="match status" value="1"/>
</dbReference>
<evidence type="ECO:0000313" key="1">
    <source>
        <dbReference type="EMBL" id="EOR93447.1"/>
    </source>
</evidence>
<reference evidence="1 2" key="1">
    <citation type="journal article" date="2013" name="Genome Announc.">
        <title>Draft Genome Sequence of Arcticibacter svalbardensis Strain MN12-7T, a Member of the Family Sphingobacteriaceae Isolated from an Arctic Soil Sample.</title>
        <authorList>
            <person name="Shivaji S."/>
            <person name="Ara S."/>
            <person name="Prasad S."/>
            <person name="Manasa B.P."/>
            <person name="Begum Z."/>
            <person name="Singh A."/>
            <person name="Kumar Pinnaka A."/>
        </authorList>
    </citation>
    <scope>NUCLEOTIDE SEQUENCE [LARGE SCALE GENOMIC DNA]</scope>
    <source>
        <strain evidence="1 2">MN12-7</strain>
    </source>
</reference>
<evidence type="ECO:0000313" key="2">
    <source>
        <dbReference type="Proteomes" id="UP000014174"/>
    </source>
</evidence>
<dbReference type="AlphaFoldDB" id="R9GNM4"/>
<accession>R9GNM4</accession>
<keyword evidence="2" id="KW-1185">Reference proteome</keyword>
<comment type="caution">
    <text evidence="1">The sequence shown here is derived from an EMBL/GenBank/DDBJ whole genome shotgun (WGS) entry which is preliminary data.</text>
</comment>
<name>R9GNM4_9SPHI</name>
<dbReference type="OrthoDB" id="1494556at2"/>
<dbReference type="RefSeq" id="WP_016196615.1">
    <property type="nucleotide sequence ID" value="NZ_AQPN01000114.1"/>
</dbReference>
<gene>
    <name evidence="1" type="ORF">ADIARSV_3386</name>
</gene>
<dbReference type="Proteomes" id="UP000014174">
    <property type="component" value="Unassembled WGS sequence"/>
</dbReference>
<dbReference type="InterPro" id="IPR007367">
    <property type="entry name" value="DUF433"/>
</dbReference>